<dbReference type="AlphaFoldDB" id="A0A9W4UWH6"/>
<proteinExistence type="predicted"/>
<keyword evidence="2" id="KW-1185">Reference proteome</keyword>
<dbReference type="Proteomes" id="UP001152607">
    <property type="component" value="Unassembled WGS sequence"/>
</dbReference>
<name>A0A9W4UWH6_9PLEO</name>
<reference evidence="1" key="1">
    <citation type="submission" date="2023-01" db="EMBL/GenBank/DDBJ databases">
        <authorList>
            <person name="Van Ghelder C."/>
            <person name="Rancurel C."/>
        </authorList>
    </citation>
    <scope>NUCLEOTIDE SEQUENCE</scope>
    <source>
        <strain evidence="1">CNCM I-4278</strain>
    </source>
</reference>
<protein>
    <submittedName>
        <fullName evidence="1">Uncharacterized protein</fullName>
    </submittedName>
</protein>
<sequence length="55" mass="6328">MYDCLVSRRFPSITSALWLSSIILPHLHQFCRSDGLVRKISSPVRRSTRECTLPP</sequence>
<accession>A0A9W4UWH6</accession>
<organism evidence="1 2">
    <name type="scientific">Periconia digitata</name>
    <dbReference type="NCBI Taxonomy" id="1303443"/>
    <lineage>
        <taxon>Eukaryota</taxon>
        <taxon>Fungi</taxon>
        <taxon>Dikarya</taxon>
        <taxon>Ascomycota</taxon>
        <taxon>Pezizomycotina</taxon>
        <taxon>Dothideomycetes</taxon>
        <taxon>Pleosporomycetidae</taxon>
        <taxon>Pleosporales</taxon>
        <taxon>Massarineae</taxon>
        <taxon>Periconiaceae</taxon>
        <taxon>Periconia</taxon>
    </lineage>
</organism>
<evidence type="ECO:0000313" key="2">
    <source>
        <dbReference type="Proteomes" id="UP001152607"/>
    </source>
</evidence>
<evidence type="ECO:0000313" key="1">
    <source>
        <dbReference type="EMBL" id="CAI6342477.1"/>
    </source>
</evidence>
<gene>
    <name evidence="1" type="ORF">PDIGIT_LOCUS15684</name>
</gene>
<comment type="caution">
    <text evidence="1">The sequence shown here is derived from an EMBL/GenBank/DDBJ whole genome shotgun (WGS) entry which is preliminary data.</text>
</comment>
<dbReference type="EMBL" id="CAOQHR010000013">
    <property type="protein sequence ID" value="CAI6342477.1"/>
    <property type="molecule type" value="Genomic_DNA"/>
</dbReference>